<protein>
    <submittedName>
        <fullName evidence="1">16626_t:CDS:1</fullName>
    </submittedName>
</protein>
<sequence length="290" mass="30468">REFPVGNPEYFRMFAEVAFGVEELAEFSFTDTQPTQAPPPTTSAPSQTASTSAPSAAQPSPATVNRPAQPTQVPAPPQQQSVNVTSFSAEKAMPAGWNGYGQQGTQPQPPTQQYNQNLNTVDRAMGAMKLNNGAPSQPKGPVAGVSGSGPAQTGRHTPRGQGGGPRRGRGGNRGNGHQSHQAAQEIKIPTTDFDFQASNRRFDKTSIAKHHQFLDATSPDGTTPTNTDAPENPTVASPNEAVVDETADATDKKEDDKAYNPTRSFFDNISSDLTAKKAASRPAAGTGAAL</sequence>
<feature type="non-terminal residue" evidence="1">
    <location>
        <position position="1"/>
    </location>
</feature>
<evidence type="ECO:0000313" key="2">
    <source>
        <dbReference type="Proteomes" id="UP000789525"/>
    </source>
</evidence>
<keyword evidence="2" id="KW-1185">Reference proteome</keyword>
<dbReference type="Proteomes" id="UP000789525">
    <property type="component" value="Unassembled WGS sequence"/>
</dbReference>
<accession>A0ACA9QDK4</accession>
<dbReference type="EMBL" id="CAJVPT010047810">
    <property type="protein sequence ID" value="CAG8740806.1"/>
    <property type="molecule type" value="Genomic_DNA"/>
</dbReference>
<reference evidence="1" key="1">
    <citation type="submission" date="2021-06" db="EMBL/GenBank/DDBJ databases">
        <authorList>
            <person name="Kallberg Y."/>
            <person name="Tangrot J."/>
            <person name="Rosling A."/>
        </authorList>
    </citation>
    <scope>NUCLEOTIDE SEQUENCE</scope>
    <source>
        <strain evidence="1">CL356</strain>
    </source>
</reference>
<feature type="non-terminal residue" evidence="1">
    <location>
        <position position="290"/>
    </location>
</feature>
<comment type="caution">
    <text evidence="1">The sequence shown here is derived from an EMBL/GenBank/DDBJ whole genome shotgun (WGS) entry which is preliminary data.</text>
</comment>
<gene>
    <name evidence="1" type="ORF">ACOLOM_LOCUS12165</name>
</gene>
<organism evidence="1 2">
    <name type="scientific">Acaulospora colombiana</name>
    <dbReference type="NCBI Taxonomy" id="27376"/>
    <lineage>
        <taxon>Eukaryota</taxon>
        <taxon>Fungi</taxon>
        <taxon>Fungi incertae sedis</taxon>
        <taxon>Mucoromycota</taxon>
        <taxon>Glomeromycotina</taxon>
        <taxon>Glomeromycetes</taxon>
        <taxon>Diversisporales</taxon>
        <taxon>Acaulosporaceae</taxon>
        <taxon>Acaulospora</taxon>
    </lineage>
</organism>
<proteinExistence type="predicted"/>
<evidence type="ECO:0000313" key="1">
    <source>
        <dbReference type="EMBL" id="CAG8740806.1"/>
    </source>
</evidence>
<name>A0ACA9QDK4_9GLOM</name>